<keyword evidence="1 5" id="KW-1003">Cell membrane</keyword>
<keyword evidence="2 5" id="KW-0132">Cell division</keyword>
<organism evidence="8 9">
    <name type="scientific">Candidatus Phycosocius bacilliformis</name>
    <dbReference type="NCBI Taxonomy" id="1445552"/>
    <lineage>
        <taxon>Bacteria</taxon>
        <taxon>Pseudomonadati</taxon>
        <taxon>Pseudomonadota</taxon>
        <taxon>Alphaproteobacteria</taxon>
        <taxon>Caulobacterales</taxon>
        <taxon>Caulobacterales incertae sedis</taxon>
        <taxon>Candidatus Phycosocius</taxon>
    </lineage>
</organism>
<protein>
    <recommendedName>
        <fullName evidence="5 6">Cell division protein FtsA</fullName>
    </recommendedName>
</protein>
<dbReference type="Gene3D" id="3.30.420.40">
    <property type="match status" value="2"/>
</dbReference>
<evidence type="ECO:0000259" key="7">
    <source>
        <dbReference type="SMART" id="SM00842"/>
    </source>
</evidence>
<evidence type="ECO:0000256" key="5">
    <source>
        <dbReference type="HAMAP-Rule" id="MF_02033"/>
    </source>
</evidence>
<dbReference type="Proteomes" id="UP000245086">
    <property type="component" value="Unassembled WGS sequence"/>
</dbReference>
<reference evidence="8 9" key="1">
    <citation type="journal article" date="2018" name="Genome Announc.">
        <title>Draft Genome Sequence of "Candidatus Phycosocius bacilliformis," an Alphaproteobacterial Ectosymbiont of the Hydrocarbon-Producing Green Alga Botryococcus braunii.</title>
        <authorList>
            <person name="Tanabe Y."/>
            <person name="Yamaguchi H."/>
            <person name="Watanabe M.M."/>
        </authorList>
    </citation>
    <scope>NUCLEOTIDE SEQUENCE [LARGE SCALE GENOMIC DNA]</scope>
    <source>
        <strain evidence="8 9">BOTRYCO-2</strain>
    </source>
</reference>
<keyword evidence="9" id="KW-1185">Reference proteome</keyword>
<dbReference type="Pfam" id="PF14450">
    <property type="entry name" value="FtsA"/>
    <property type="match status" value="2"/>
</dbReference>
<dbReference type="GO" id="GO:0043093">
    <property type="term" value="P:FtsZ-dependent cytokinesis"/>
    <property type="evidence" value="ECO:0007669"/>
    <property type="project" value="UniProtKB-UniRule"/>
</dbReference>
<dbReference type="PIRSF" id="PIRSF003101">
    <property type="entry name" value="FtsA"/>
    <property type="match status" value="1"/>
</dbReference>
<comment type="subcellular location">
    <subcellularLocation>
        <location evidence="5">Cell membrane</location>
        <topology evidence="5">Peripheral membrane protein</topology>
        <orientation evidence="5">Cytoplasmic side</orientation>
    </subcellularLocation>
    <text evidence="5">Localizes to the Z ring in an FtsZ-dependent manner. Targeted to the membrane through a conserved C-terminal amphipathic helix.</text>
</comment>
<dbReference type="HAMAP" id="MF_02033">
    <property type="entry name" value="FtsA"/>
    <property type="match status" value="1"/>
</dbReference>
<dbReference type="PANTHER" id="PTHR32432:SF4">
    <property type="entry name" value="CELL DIVISION PROTEIN FTSA"/>
    <property type="match status" value="1"/>
</dbReference>
<dbReference type="InterPro" id="IPR003494">
    <property type="entry name" value="SHS2_FtsA"/>
</dbReference>
<dbReference type="SMART" id="SM00842">
    <property type="entry name" value="FtsA"/>
    <property type="match status" value="1"/>
</dbReference>
<evidence type="ECO:0000256" key="6">
    <source>
        <dbReference type="PIRNR" id="PIRNR003101"/>
    </source>
</evidence>
<name>A0A2P2ECX0_9PROT</name>
<comment type="caution">
    <text evidence="8">The sequence shown here is derived from an EMBL/GenBank/DDBJ whole genome shotgun (WGS) entry which is preliminary data.</text>
</comment>
<dbReference type="RefSeq" id="WP_108985760.1">
    <property type="nucleotide sequence ID" value="NZ_BFBR01000008.1"/>
</dbReference>
<evidence type="ECO:0000256" key="3">
    <source>
        <dbReference type="ARBA" id="ARBA00023136"/>
    </source>
</evidence>
<dbReference type="CDD" id="cd24048">
    <property type="entry name" value="ASKHA_NBD_FtsA"/>
    <property type="match status" value="1"/>
</dbReference>
<dbReference type="Pfam" id="PF02491">
    <property type="entry name" value="SHS2_FTSA"/>
    <property type="match status" value="1"/>
</dbReference>
<evidence type="ECO:0000313" key="8">
    <source>
        <dbReference type="EMBL" id="GBF58907.1"/>
    </source>
</evidence>
<comment type="similarity">
    <text evidence="5 6">Belongs to the FtsA/MreB family.</text>
</comment>
<feature type="domain" description="SHS2" evidence="7">
    <location>
        <begin position="22"/>
        <end position="208"/>
    </location>
</feature>
<evidence type="ECO:0000256" key="2">
    <source>
        <dbReference type="ARBA" id="ARBA00022618"/>
    </source>
</evidence>
<dbReference type="GO" id="GO:0009898">
    <property type="term" value="C:cytoplasmic side of plasma membrane"/>
    <property type="evidence" value="ECO:0007669"/>
    <property type="project" value="UniProtKB-UniRule"/>
</dbReference>
<evidence type="ECO:0000256" key="1">
    <source>
        <dbReference type="ARBA" id="ARBA00022475"/>
    </source>
</evidence>
<dbReference type="InterPro" id="IPR043129">
    <property type="entry name" value="ATPase_NBD"/>
</dbReference>
<accession>A0A2P2ECX0</accession>
<gene>
    <name evidence="5 8" type="primary">ftsA</name>
    <name evidence="8" type="ORF">PbB2_02597</name>
</gene>
<comment type="subunit">
    <text evidence="5">Self-interacts. Interacts with FtsZ.</text>
</comment>
<evidence type="ECO:0000313" key="9">
    <source>
        <dbReference type="Proteomes" id="UP000245086"/>
    </source>
</evidence>
<dbReference type="InterPro" id="IPR050696">
    <property type="entry name" value="FtsA/MreB"/>
</dbReference>
<keyword evidence="3 5" id="KW-0472">Membrane</keyword>
<comment type="function">
    <text evidence="5 6">Cell division protein that is involved in the assembly of the Z ring. May serve as a membrane anchor for the Z ring.</text>
</comment>
<proteinExistence type="inferred from homology"/>
<dbReference type="NCBIfam" id="TIGR01174">
    <property type="entry name" value="ftsA"/>
    <property type="match status" value="1"/>
</dbReference>
<sequence>MSSLTKRAAVETRIPAPRASMLAALDIGASKITCFIGSTGQGTGPLRVAGVGTQPARGVRNGAIVDLEAAEKAVRAAITQAERMAGVTVSEVVVSVSGFGVRAEQAHGEISIANAEIGPKERRRVVGSALEHIRHDGRSILHATPSFFVVDGQKVRDPRGMLGRRLGVAVTVVTAPTPQWRNIVLCVERATYTISGSVAAPYAAALGALAEDDLELGALVVDMGARSTTAALFHAGALIHVDAVPIGSDHVTHDIAHCLGTTAAAAERLKIVHGSAIASLNEDNLMIDAPRIGEDGQLVSDQAPRSILTGIVRPRVEETLELLRDRLKAGGLDKLNAGRRIVLTGGGSQLNGVRELAVRVFEGHVRIGRPQRFTGLGDAVAGPGYSVAAGLLRWGVERPTDLASSATHMAEPSSHPVARALQWLRDNF</sequence>
<keyword evidence="4 5" id="KW-0131">Cell cycle</keyword>
<dbReference type="EMBL" id="BFBR01000008">
    <property type="protein sequence ID" value="GBF58907.1"/>
    <property type="molecule type" value="Genomic_DNA"/>
</dbReference>
<dbReference type="AlphaFoldDB" id="A0A2P2ECX0"/>
<dbReference type="OrthoDB" id="9810567at2"/>
<dbReference type="InterPro" id="IPR020823">
    <property type="entry name" value="Cell_div_FtsA"/>
</dbReference>
<dbReference type="PANTHER" id="PTHR32432">
    <property type="entry name" value="CELL DIVISION PROTEIN FTSA-RELATED"/>
    <property type="match status" value="1"/>
</dbReference>
<dbReference type="GO" id="GO:0032153">
    <property type="term" value="C:cell division site"/>
    <property type="evidence" value="ECO:0007669"/>
    <property type="project" value="UniProtKB-UniRule"/>
</dbReference>
<evidence type="ECO:0000256" key="4">
    <source>
        <dbReference type="ARBA" id="ARBA00023306"/>
    </source>
</evidence>
<dbReference type="SUPFAM" id="SSF53067">
    <property type="entry name" value="Actin-like ATPase domain"/>
    <property type="match status" value="2"/>
</dbReference>